<organism evidence="2 3">
    <name type="scientific">Tritrichomonas musculus</name>
    <dbReference type="NCBI Taxonomy" id="1915356"/>
    <lineage>
        <taxon>Eukaryota</taxon>
        <taxon>Metamonada</taxon>
        <taxon>Parabasalia</taxon>
        <taxon>Tritrichomonadida</taxon>
        <taxon>Tritrichomonadidae</taxon>
        <taxon>Tritrichomonas</taxon>
    </lineage>
</organism>
<name>A0ABR2IPA2_9EUKA</name>
<feature type="coiled-coil region" evidence="1">
    <location>
        <begin position="76"/>
        <end position="134"/>
    </location>
</feature>
<evidence type="ECO:0000256" key="1">
    <source>
        <dbReference type="SAM" id="Coils"/>
    </source>
</evidence>
<dbReference type="EMBL" id="JAPFFF010000015">
    <property type="protein sequence ID" value="KAK8866319.1"/>
    <property type="molecule type" value="Genomic_DNA"/>
</dbReference>
<keyword evidence="3" id="KW-1185">Reference proteome</keyword>
<protein>
    <submittedName>
        <fullName evidence="2">Uncharacterized protein</fullName>
    </submittedName>
</protein>
<accession>A0ABR2IPA2</accession>
<comment type="caution">
    <text evidence="2">The sequence shown here is derived from an EMBL/GenBank/DDBJ whole genome shotgun (WGS) entry which is preliminary data.</text>
</comment>
<feature type="coiled-coil region" evidence="1">
    <location>
        <begin position="6"/>
        <end position="43"/>
    </location>
</feature>
<reference evidence="2 3" key="1">
    <citation type="submission" date="2024-04" db="EMBL/GenBank/DDBJ databases">
        <title>Tritrichomonas musculus Genome.</title>
        <authorList>
            <person name="Alves-Ferreira E."/>
            <person name="Grigg M."/>
            <person name="Lorenzi H."/>
            <person name="Galac M."/>
        </authorList>
    </citation>
    <scope>NUCLEOTIDE SEQUENCE [LARGE SCALE GENOMIC DNA]</scope>
    <source>
        <strain evidence="2 3">EAF2021</strain>
    </source>
</reference>
<sequence>MDFYDSKAAVDAMAALQARIKELENYNARIRKECQRLKVLAETDENSLNEREASLMNAADKAKQMLEGASESLIELRKVRHDNRQLQNRLEQLQNDLSARVIQENKAKEKLLKLSDKKDNAEKLLKEYEELFCEILSPPDFQLNGNGQIPFTNTIAVTTHSLPATLQTAVMMLQTLPFPFRDQKLEKKREIISVLLNAREIAYKIQEEIHQLELQKLESGSIRRIQAEIDVKSSHLYLLTQAMSRFRFE</sequence>
<evidence type="ECO:0000313" key="3">
    <source>
        <dbReference type="Proteomes" id="UP001470230"/>
    </source>
</evidence>
<proteinExistence type="predicted"/>
<evidence type="ECO:0000313" key="2">
    <source>
        <dbReference type="EMBL" id="KAK8866319.1"/>
    </source>
</evidence>
<dbReference type="Proteomes" id="UP001470230">
    <property type="component" value="Unassembled WGS sequence"/>
</dbReference>
<gene>
    <name evidence="2" type="ORF">M9Y10_009280</name>
</gene>
<keyword evidence="1" id="KW-0175">Coiled coil</keyword>